<evidence type="ECO:0000313" key="2">
    <source>
        <dbReference type="Proteomes" id="UP000253551"/>
    </source>
</evidence>
<protein>
    <submittedName>
        <fullName evidence="1">Uncharacterized protein</fullName>
    </submittedName>
</protein>
<sequence>MRAELTGFFNIYEIARDIVLSAVNLSANSNEMTTFLCLEAMSPKRYMTKVDEAERLGGTKPAKADQALIPFKLDTSHWL</sequence>
<organism evidence="1 2">
    <name type="scientific">Rhizopus stolonifer</name>
    <name type="common">Rhizopus nigricans</name>
    <dbReference type="NCBI Taxonomy" id="4846"/>
    <lineage>
        <taxon>Eukaryota</taxon>
        <taxon>Fungi</taxon>
        <taxon>Fungi incertae sedis</taxon>
        <taxon>Mucoromycota</taxon>
        <taxon>Mucoromycotina</taxon>
        <taxon>Mucoromycetes</taxon>
        <taxon>Mucorales</taxon>
        <taxon>Mucorineae</taxon>
        <taxon>Rhizopodaceae</taxon>
        <taxon>Rhizopus</taxon>
    </lineage>
</organism>
<accession>A0A367KM24</accession>
<evidence type="ECO:0000313" key="1">
    <source>
        <dbReference type="EMBL" id="RCI02892.1"/>
    </source>
</evidence>
<dbReference type="AlphaFoldDB" id="A0A367KM24"/>
<gene>
    <name evidence="1" type="ORF">CU098_012646</name>
</gene>
<comment type="caution">
    <text evidence="1">The sequence shown here is derived from an EMBL/GenBank/DDBJ whole genome shotgun (WGS) entry which is preliminary data.</text>
</comment>
<reference evidence="1 2" key="1">
    <citation type="journal article" date="2018" name="G3 (Bethesda)">
        <title>Phylogenetic and Phylogenomic Definition of Rhizopus Species.</title>
        <authorList>
            <person name="Gryganskyi A.P."/>
            <person name="Golan J."/>
            <person name="Dolatabadi S."/>
            <person name="Mondo S."/>
            <person name="Robb S."/>
            <person name="Idnurm A."/>
            <person name="Muszewska A."/>
            <person name="Steczkiewicz K."/>
            <person name="Masonjones S."/>
            <person name="Liao H.L."/>
            <person name="Gajdeczka M.T."/>
            <person name="Anike F."/>
            <person name="Vuek A."/>
            <person name="Anishchenko I.M."/>
            <person name="Voigt K."/>
            <person name="de Hoog G.S."/>
            <person name="Smith M.E."/>
            <person name="Heitman J."/>
            <person name="Vilgalys R."/>
            <person name="Stajich J.E."/>
        </authorList>
    </citation>
    <scope>NUCLEOTIDE SEQUENCE [LARGE SCALE GENOMIC DNA]</scope>
    <source>
        <strain evidence="1 2">LSU 92-RS-03</strain>
    </source>
</reference>
<proteinExistence type="predicted"/>
<dbReference type="EMBL" id="PJQM01001220">
    <property type="protein sequence ID" value="RCI02892.1"/>
    <property type="molecule type" value="Genomic_DNA"/>
</dbReference>
<dbReference type="Proteomes" id="UP000253551">
    <property type="component" value="Unassembled WGS sequence"/>
</dbReference>
<name>A0A367KM24_RHIST</name>
<keyword evidence="2" id="KW-1185">Reference proteome</keyword>